<keyword evidence="4 5" id="KW-0472">Membrane</keyword>
<dbReference type="Gene3D" id="1.10.1450.10">
    <property type="entry name" value="Tetraspanin"/>
    <property type="match status" value="1"/>
</dbReference>
<feature type="transmembrane region" description="Helical" evidence="5">
    <location>
        <begin position="256"/>
        <end position="279"/>
    </location>
</feature>
<sequence>MYGGGGTLKTRPQAHSSSQFSLRGVVMRSGVAFSSPDRYKVAPRSALELPLMAGKKPEPTRGVAWCKTMLLTFNCLFLVVGLVVLGIGVFAAVELDKYVRMSPDFAATAPYIGIGVGSLMCLLALLACCCAAKEQPILLIVYAAFVLADLVTLVSAGVSGWTFRMRVLASYEEGLARAFTDYGRTVDITRAVDNLQSSLGCCGIYNASDWVAMPFGQRNDPPFPASCCSQRHNSICVLYNRGCYLTVVKFLQDKKFPFFITGMVFIAVMVVGVMIAMCLSKCITSAKAKYL</sequence>
<feature type="transmembrane region" description="Helical" evidence="5">
    <location>
        <begin position="111"/>
        <end position="132"/>
    </location>
</feature>
<accession>A0A8B7NDH2</accession>
<name>A0A8B7NDH2_HYAAZ</name>
<dbReference type="Proteomes" id="UP000694843">
    <property type="component" value="Unplaced"/>
</dbReference>
<gene>
    <name evidence="7" type="primary">LOC108668908</name>
</gene>
<organism evidence="6 7">
    <name type="scientific">Hyalella azteca</name>
    <name type="common">Amphipod</name>
    <dbReference type="NCBI Taxonomy" id="294128"/>
    <lineage>
        <taxon>Eukaryota</taxon>
        <taxon>Metazoa</taxon>
        <taxon>Ecdysozoa</taxon>
        <taxon>Arthropoda</taxon>
        <taxon>Crustacea</taxon>
        <taxon>Multicrustacea</taxon>
        <taxon>Malacostraca</taxon>
        <taxon>Eumalacostraca</taxon>
        <taxon>Peracarida</taxon>
        <taxon>Amphipoda</taxon>
        <taxon>Senticaudata</taxon>
        <taxon>Talitrida</taxon>
        <taxon>Talitroidea</taxon>
        <taxon>Hyalellidae</taxon>
        <taxon>Hyalella</taxon>
    </lineage>
</organism>
<evidence type="ECO:0000256" key="3">
    <source>
        <dbReference type="ARBA" id="ARBA00022989"/>
    </source>
</evidence>
<dbReference type="PANTHER" id="PTHR19282">
    <property type="entry name" value="TETRASPANIN"/>
    <property type="match status" value="1"/>
</dbReference>
<dbReference type="GO" id="GO:0005886">
    <property type="term" value="C:plasma membrane"/>
    <property type="evidence" value="ECO:0007669"/>
    <property type="project" value="TreeGrafter"/>
</dbReference>
<dbReference type="PRINTS" id="PR00259">
    <property type="entry name" value="TMFOUR"/>
</dbReference>
<evidence type="ECO:0000256" key="4">
    <source>
        <dbReference type="ARBA" id="ARBA00023136"/>
    </source>
</evidence>
<dbReference type="AlphaFoldDB" id="A0A8B7NDH2"/>
<evidence type="ECO:0000256" key="5">
    <source>
        <dbReference type="SAM" id="Phobius"/>
    </source>
</evidence>
<evidence type="ECO:0000256" key="2">
    <source>
        <dbReference type="ARBA" id="ARBA00022692"/>
    </source>
</evidence>
<evidence type="ECO:0000313" key="7">
    <source>
        <dbReference type="RefSeq" id="XP_018011655.1"/>
    </source>
</evidence>
<dbReference type="GeneID" id="108668908"/>
<feature type="transmembrane region" description="Helical" evidence="5">
    <location>
        <begin position="70"/>
        <end position="91"/>
    </location>
</feature>
<dbReference type="KEGG" id="hazt:108668908"/>
<reference evidence="7" key="1">
    <citation type="submission" date="2025-08" db="UniProtKB">
        <authorList>
            <consortium name="RefSeq"/>
        </authorList>
    </citation>
    <scope>IDENTIFICATION</scope>
    <source>
        <tissue evidence="7">Whole organism</tissue>
    </source>
</reference>
<evidence type="ECO:0000256" key="1">
    <source>
        <dbReference type="ARBA" id="ARBA00004141"/>
    </source>
</evidence>
<protein>
    <submittedName>
        <fullName evidence="7">Tetraspanin-7</fullName>
    </submittedName>
</protein>
<dbReference type="InterPro" id="IPR008952">
    <property type="entry name" value="Tetraspanin_EC2_sf"/>
</dbReference>
<proteinExistence type="predicted"/>
<dbReference type="RefSeq" id="XP_018011655.1">
    <property type="nucleotide sequence ID" value="XM_018156166.2"/>
</dbReference>
<comment type="subcellular location">
    <subcellularLocation>
        <location evidence="1">Membrane</location>
        <topology evidence="1">Multi-pass membrane protein</topology>
    </subcellularLocation>
</comment>
<dbReference type="Pfam" id="PF00335">
    <property type="entry name" value="Tetraspanin"/>
    <property type="match status" value="1"/>
</dbReference>
<dbReference type="CDD" id="cd03127">
    <property type="entry name" value="tetraspanin_LEL"/>
    <property type="match status" value="1"/>
</dbReference>
<dbReference type="OMA" id="VCYRDTF"/>
<feature type="transmembrane region" description="Helical" evidence="5">
    <location>
        <begin position="139"/>
        <end position="163"/>
    </location>
</feature>
<dbReference type="OrthoDB" id="9972904at2759"/>
<keyword evidence="3 5" id="KW-1133">Transmembrane helix</keyword>
<keyword evidence="2 5" id="KW-0812">Transmembrane</keyword>
<dbReference type="InterPro" id="IPR018499">
    <property type="entry name" value="Tetraspanin/Peripherin"/>
</dbReference>
<evidence type="ECO:0000313" key="6">
    <source>
        <dbReference type="Proteomes" id="UP000694843"/>
    </source>
</evidence>
<dbReference type="SUPFAM" id="SSF48652">
    <property type="entry name" value="Tetraspanin"/>
    <property type="match status" value="1"/>
</dbReference>
<dbReference type="PANTHER" id="PTHR19282:SF252">
    <property type="entry name" value="TETRASPANIN"/>
    <property type="match status" value="1"/>
</dbReference>
<keyword evidence="6" id="KW-1185">Reference proteome</keyword>